<dbReference type="AlphaFoldDB" id="A0A9D2HXT4"/>
<reference evidence="2" key="1">
    <citation type="journal article" date="2021" name="PeerJ">
        <title>Extensive microbial diversity within the chicken gut microbiome revealed by metagenomics and culture.</title>
        <authorList>
            <person name="Gilroy R."/>
            <person name="Ravi A."/>
            <person name="Getino M."/>
            <person name="Pursley I."/>
            <person name="Horton D.L."/>
            <person name="Alikhan N.F."/>
            <person name="Baker D."/>
            <person name="Gharbi K."/>
            <person name="Hall N."/>
            <person name="Watson M."/>
            <person name="Adriaenssens E.M."/>
            <person name="Foster-Nyarko E."/>
            <person name="Jarju S."/>
            <person name="Secka A."/>
            <person name="Antonio M."/>
            <person name="Oren A."/>
            <person name="Chaudhuri R.R."/>
            <person name="La Ragione R."/>
            <person name="Hildebrand F."/>
            <person name="Pallen M.J."/>
        </authorList>
    </citation>
    <scope>NUCLEOTIDE SEQUENCE</scope>
    <source>
        <strain evidence="2">CHK171-505</strain>
    </source>
</reference>
<dbReference type="InterPro" id="IPR003343">
    <property type="entry name" value="Big_2"/>
</dbReference>
<evidence type="ECO:0000259" key="1">
    <source>
        <dbReference type="SMART" id="SM00635"/>
    </source>
</evidence>
<dbReference type="EMBL" id="DWYW01000041">
    <property type="protein sequence ID" value="HJA89556.1"/>
    <property type="molecule type" value="Genomic_DNA"/>
</dbReference>
<proteinExistence type="predicted"/>
<dbReference type="Gene3D" id="2.60.40.1080">
    <property type="match status" value="2"/>
</dbReference>
<feature type="domain" description="BIG2" evidence="1">
    <location>
        <begin position="59"/>
        <end position="136"/>
    </location>
</feature>
<dbReference type="Proteomes" id="UP000886856">
    <property type="component" value="Unassembled WGS sequence"/>
</dbReference>
<gene>
    <name evidence="2" type="ORF">H9948_02085</name>
</gene>
<reference evidence="2" key="2">
    <citation type="submission" date="2021-04" db="EMBL/GenBank/DDBJ databases">
        <authorList>
            <person name="Gilroy R."/>
        </authorList>
    </citation>
    <scope>NUCLEOTIDE SEQUENCE</scope>
    <source>
        <strain evidence="2">CHK171-505</strain>
    </source>
</reference>
<comment type="caution">
    <text evidence="2">The sequence shown here is derived from an EMBL/GenBank/DDBJ whole genome shotgun (WGS) entry which is preliminary data.</text>
</comment>
<evidence type="ECO:0000313" key="3">
    <source>
        <dbReference type="Proteomes" id="UP000886856"/>
    </source>
</evidence>
<dbReference type="SMART" id="SM00635">
    <property type="entry name" value="BID_2"/>
    <property type="match status" value="2"/>
</dbReference>
<feature type="domain" description="BIG2" evidence="1">
    <location>
        <begin position="142"/>
        <end position="219"/>
    </location>
</feature>
<dbReference type="InterPro" id="IPR008964">
    <property type="entry name" value="Invasin/intimin_cell_adhesion"/>
</dbReference>
<evidence type="ECO:0000313" key="2">
    <source>
        <dbReference type="EMBL" id="HJA89556.1"/>
    </source>
</evidence>
<sequence length="233" mass="23934">MFRILRDGKTVVEGDSPLTIPNLTPNTEYKADTYKYEYEEDGQVSDQHDIPVIKTKPVAVTGISLDKTTLALKVGASGQLTATIAPTNASNKGFVFSSSDIKVTTVDNAGKVMAVANGTATITAKSNDGGKTATCAITVTTAVTGVTLDNATISGKPGDKGKLTPTIAPATASNKAFTFTSSAADVIKIDNAGNWEMLKDGSADLTVKTTDGGKTAVCKGTCATPEPEPPAEG</sequence>
<name>A0A9D2HXT4_9LACT</name>
<protein>
    <submittedName>
        <fullName evidence="2">Ig-like domain-containing protein</fullName>
    </submittedName>
</protein>
<accession>A0A9D2HXT4</accession>
<dbReference type="Pfam" id="PF02368">
    <property type="entry name" value="Big_2"/>
    <property type="match status" value="2"/>
</dbReference>
<organism evidence="2 3">
    <name type="scientific">Candidatus Jeotgalibaca merdavium</name>
    <dbReference type="NCBI Taxonomy" id="2838627"/>
    <lineage>
        <taxon>Bacteria</taxon>
        <taxon>Bacillati</taxon>
        <taxon>Bacillota</taxon>
        <taxon>Bacilli</taxon>
        <taxon>Lactobacillales</taxon>
        <taxon>Carnobacteriaceae</taxon>
        <taxon>Jeotgalibaca</taxon>
    </lineage>
</organism>
<dbReference type="SUPFAM" id="SSF49373">
    <property type="entry name" value="Invasin/intimin cell-adhesion fragments"/>
    <property type="match status" value="2"/>
</dbReference>